<comment type="caution">
    <text evidence="13">The sequence shown here is derived from an EMBL/GenBank/DDBJ whole genome shotgun (WGS) entry which is preliminary data.</text>
</comment>
<dbReference type="Pfam" id="PF02537">
    <property type="entry name" value="CRCB"/>
    <property type="match status" value="1"/>
</dbReference>
<keyword evidence="12" id="KW-0479">Metal-binding</keyword>
<dbReference type="GO" id="GO:0046872">
    <property type="term" value="F:metal ion binding"/>
    <property type="evidence" value="ECO:0007669"/>
    <property type="project" value="UniProtKB-KW"/>
</dbReference>
<evidence type="ECO:0000256" key="12">
    <source>
        <dbReference type="HAMAP-Rule" id="MF_00454"/>
    </source>
</evidence>
<sequence>MLQVIAICAGASIGALARWHLGLWLSAPGQLPWGTLWANAIGGYLIGLAIACLEAFPQLDPVWRLFFITGFLGALTTFSSYSAEVFHLLHTGRWMVGLLWTAAHLLASITLTAAGWYCAQAWLAKFSGSAV</sequence>
<dbReference type="HAMAP" id="MF_00454">
    <property type="entry name" value="FluC"/>
    <property type="match status" value="1"/>
</dbReference>
<feature type="transmembrane region" description="Helical" evidence="12">
    <location>
        <begin position="95"/>
        <end position="119"/>
    </location>
</feature>
<dbReference type="EMBL" id="JAFNME010000011">
    <property type="protein sequence ID" value="MBO1249559.1"/>
    <property type="molecule type" value="Genomic_DNA"/>
</dbReference>
<gene>
    <name evidence="12 13" type="primary">crcB</name>
    <name evidence="12" type="synonym">fluC</name>
    <name evidence="13" type="ORF">J1777_06895</name>
</gene>
<protein>
    <recommendedName>
        <fullName evidence="12">Fluoride-specific ion channel FluC</fullName>
    </recommendedName>
</protein>
<comment type="function">
    <text evidence="12">Fluoride-specific ion channel. Important for reducing fluoride concentration in the cell, thus reducing its toxicity.</text>
</comment>
<keyword evidence="5 12" id="KW-1133">Transmembrane helix</keyword>
<proteinExistence type="inferred from homology"/>
<feature type="binding site" evidence="12">
    <location>
        <position position="73"/>
    </location>
    <ligand>
        <name>Na(+)</name>
        <dbReference type="ChEBI" id="CHEBI:29101"/>
        <note>structural</note>
    </ligand>
</feature>
<keyword evidence="6 12" id="KW-0915">Sodium</keyword>
<dbReference type="Proteomes" id="UP000664731">
    <property type="component" value="Unassembled WGS sequence"/>
</dbReference>
<reference evidence="13" key="1">
    <citation type="submission" date="2021-03" db="EMBL/GenBank/DDBJ databases">
        <title>Comamonas denitrificans.</title>
        <authorList>
            <person name="Finster K."/>
        </authorList>
    </citation>
    <scope>NUCLEOTIDE SEQUENCE</scope>
    <source>
        <strain evidence="13">MM2021_4</strain>
    </source>
</reference>
<evidence type="ECO:0000256" key="11">
    <source>
        <dbReference type="ARBA" id="ARBA00035585"/>
    </source>
</evidence>
<organism evidence="13 14">
    <name type="scientific">Comamonas denitrificans</name>
    <dbReference type="NCBI Taxonomy" id="117506"/>
    <lineage>
        <taxon>Bacteria</taxon>
        <taxon>Pseudomonadati</taxon>
        <taxon>Pseudomonadota</taxon>
        <taxon>Betaproteobacteria</taxon>
        <taxon>Burkholderiales</taxon>
        <taxon>Comamonadaceae</taxon>
        <taxon>Comamonas</taxon>
    </lineage>
</organism>
<comment type="activity regulation">
    <text evidence="12">Na(+) is not transported, but it plays an essential structural role and its presence is essential for fluoride channel function.</text>
</comment>
<feature type="transmembrane region" description="Helical" evidence="12">
    <location>
        <begin position="33"/>
        <end position="53"/>
    </location>
</feature>
<dbReference type="RefSeq" id="WP_207575076.1">
    <property type="nucleotide sequence ID" value="NZ_JAFNME010000011.1"/>
</dbReference>
<keyword evidence="9 12" id="KW-0407">Ion channel</keyword>
<comment type="similarity">
    <text evidence="10 12">Belongs to the fluoride channel Fluc/FEX (TC 1.A.43) family.</text>
</comment>
<keyword evidence="3" id="KW-0997">Cell inner membrane</keyword>
<evidence type="ECO:0000256" key="7">
    <source>
        <dbReference type="ARBA" id="ARBA00023065"/>
    </source>
</evidence>
<comment type="catalytic activity">
    <reaction evidence="11">
        <text>fluoride(in) = fluoride(out)</text>
        <dbReference type="Rhea" id="RHEA:76159"/>
        <dbReference type="ChEBI" id="CHEBI:17051"/>
    </reaction>
    <physiologicalReaction direction="left-to-right" evidence="11">
        <dbReference type="Rhea" id="RHEA:76160"/>
    </physiologicalReaction>
</comment>
<keyword evidence="14" id="KW-1185">Reference proteome</keyword>
<name>A0A939KDN8_9BURK</name>
<evidence type="ECO:0000313" key="13">
    <source>
        <dbReference type="EMBL" id="MBO1249559.1"/>
    </source>
</evidence>
<evidence type="ECO:0000256" key="4">
    <source>
        <dbReference type="ARBA" id="ARBA00022692"/>
    </source>
</evidence>
<keyword evidence="2 12" id="KW-1003">Cell membrane</keyword>
<evidence type="ECO:0000256" key="8">
    <source>
        <dbReference type="ARBA" id="ARBA00023136"/>
    </source>
</evidence>
<evidence type="ECO:0000256" key="1">
    <source>
        <dbReference type="ARBA" id="ARBA00004651"/>
    </source>
</evidence>
<dbReference type="GO" id="GO:0005886">
    <property type="term" value="C:plasma membrane"/>
    <property type="evidence" value="ECO:0007669"/>
    <property type="project" value="UniProtKB-SubCell"/>
</dbReference>
<comment type="subcellular location">
    <subcellularLocation>
        <location evidence="1 12">Cell membrane</location>
        <topology evidence="1 12">Multi-pass membrane protein</topology>
    </subcellularLocation>
</comment>
<keyword evidence="8 12" id="KW-0472">Membrane</keyword>
<dbReference type="PANTHER" id="PTHR28259">
    <property type="entry name" value="FLUORIDE EXPORT PROTEIN 1-RELATED"/>
    <property type="match status" value="1"/>
</dbReference>
<keyword evidence="12" id="KW-0813">Transport</keyword>
<evidence type="ECO:0000256" key="2">
    <source>
        <dbReference type="ARBA" id="ARBA00022475"/>
    </source>
</evidence>
<feature type="transmembrane region" description="Helical" evidence="12">
    <location>
        <begin position="65"/>
        <end position="83"/>
    </location>
</feature>
<evidence type="ECO:0000256" key="3">
    <source>
        <dbReference type="ARBA" id="ARBA00022519"/>
    </source>
</evidence>
<evidence type="ECO:0000256" key="6">
    <source>
        <dbReference type="ARBA" id="ARBA00023053"/>
    </source>
</evidence>
<dbReference type="InterPro" id="IPR003691">
    <property type="entry name" value="FluC"/>
</dbReference>
<dbReference type="PANTHER" id="PTHR28259:SF1">
    <property type="entry name" value="FLUORIDE EXPORT PROTEIN 1-RELATED"/>
    <property type="match status" value="1"/>
</dbReference>
<evidence type="ECO:0000256" key="9">
    <source>
        <dbReference type="ARBA" id="ARBA00023303"/>
    </source>
</evidence>
<feature type="binding site" evidence="12">
    <location>
        <position position="76"/>
    </location>
    <ligand>
        <name>Na(+)</name>
        <dbReference type="ChEBI" id="CHEBI:29101"/>
        <note>structural</note>
    </ligand>
</feature>
<evidence type="ECO:0000313" key="14">
    <source>
        <dbReference type="Proteomes" id="UP000664731"/>
    </source>
</evidence>
<keyword evidence="7 12" id="KW-0406">Ion transport</keyword>
<evidence type="ECO:0000256" key="10">
    <source>
        <dbReference type="ARBA" id="ARBA00035120"/>
    </source>
</evidence>
<dbReference type="GO" id="GO:0062054">
    <property type="term" value="F:fluoride channel activity"/>
    <property type="evidence" value="ECO:0007669"/>
    <property type="project" value="UniProtKB-UniRule"/>
</dbReference>
<dbReference type="NCBIfam" id="NF010792">
    <property type="entry name" value="PRK14196.1"/>
    <property type="match status" value="1"/>
</dbReference>
<dbReference type="NCBIfam" id="TIGR00494">
    <property type="entry name" value="crcB"/>
    <property type="match status" value="1"/>
</dbReference>
<evidence type="ECO:0000256" key="5">
    <source>
        <dbReference type="ARBA" id="ARBA00022989"/>
    </source>
</evidence>
<dbReference type="AlphaFoldDB" id="A0A939KDN8"/>
<keyword evidence="4 12" id="KW-0812">Transmembrane</keyword>
<dbReference type="GO" id="GO:0140114">
    <property type="term" value="P:cellular detoxification of fluoride"/>
    <property type="evidence" value="ECO:0007669"/>
    <property type="project" value="UniProtKB-UniRule"/>
</dbReference>
<accession>A0A939KDN8</accession>